<dbReference type="Proteomes" id="UP001164746">
    <property type="component" value="Chromosome 5"/>
</dbReference>
<sequence>MFKFVLNIKMDLPVSVIIFVLCCGMLIYGQDNGLQIDFQRILEAGGSQSIDHIQVDSSSTDTFQVMCRVNSVNQLFRINTLRTQYKTSANTPDFTDLTILQNVDNANADTYQKPVLASGAGSGWTVEGSFDTTNSNGRDSTLGVSRPVSSIACSNAVEYRCHLTYTKPGPDYNTATGMKLKELDVKVLPTTITRNVYNMSGLGSFPITFVNMIEPFYVGQTVKMECSANIGSYNGTAQIRWLKSNLVAGSPLAPYYSPDAVVGDAQAMGNCVYQQADSVTYNMTAKDAGRTAENTTEEGGSDSATTADNGLQIDFQRILEAGGSQTIEQIQVDNSSTDTIQYKTSANAPDFTDLAFLQNVDDTNGDTYQKPVLASGADSSWTVEGRFDTTSSNGRESTLGVSRLVSSITCSNAVEYRCDLSYTMPGPEYSSETGIISNELDVQVLPTTITRNVYNMSSLSSSLPIALSDLIGPFYVGQSVKMECSANIGSYNGTAQIRWLKSNIVPGSPLAPYYIPDAVIGDPQSTGNCIYQQTDSVTYNMTAQDAARTAENRLHFQCYVYIPSMNWETPEDHRQNFKFIVYSRGKTSHDDTNDTDFDKESSSTGTVTGGVFGGVVGGVVVVAAVVVAVLIISRRYQFPCMQTPGTKVTLRRP</sequence>
<evidence type="ECO:0008006" key="4">
    <source>
        <dbReference type="Google" id="ProtNLM"/>
    </source>
</evidence>
<gene>
    <name evidence="2" type="ORF">MAR_021119</name>
</gene>
<evidence type="ECO:0000256" key="1">
    <source>
        <dbReference type="SAM" id="Phobius"/>
    </source>
</evidence>
<accession>A0ABY7E6T1</accession>
<reference evidence="2" key="1">
    <citation type="submission" date="2022-11" db="EMBL/GenBank/DDBJ databases">
        <title>Centuries of genome instability and evolution in soft-shell clam transmissible cancer (bioRxiv).</title>
        <authorList>
            <person name="Hart S.F.M."/>
            <person name="Yonemitsu M.A."/>
            <person name="Giersch R.M."/>
            <person name="Beal B.F."/>
            <person name="Arriagada G."/>
            <person name="Davis B.W."/>
            <person name="Ostrander E.A."/>
            <person name="Goff S.P."/>
            <person name="Metzger M.J."/>
        </authorList>
    </citation>
    <scope>NUCLEOTIDE SEQUENCE</scope>
    <source>
        <strain evidence="2">MELC-2E11</strain>
        <tissue evidence="2">Siphon/mantle</tissue>
    </source>
</reference>
<keyword evidence="1" id="KW-1133">Transmembrane helix</keyword>
<evidence type="ECO:0000313" key="2">
    <source>
        <dbReference type="EMBL" id="WAR05750.1"/>
    </source>
</evidence>
<organism evidence="2 3">
    <name type="scientific">Mya arenaria</name>
    <name type="common">Soft-shell clam</name>
    <dbReference type="NCBI Taxonomy" id="6604"/>
    <lineage>
        <taxon>Eukaryota</taxon>
        <taxon>Metazoa</taxon>
        <taxon>Spiralia</taxon>
        <taxon>Lophotrochozoa</taxon>
        <taxon>Mollusca</taxon>
        <taxon>Bivalvia</taxon>
        <taxon>Autobranchia</taxon>
        <taxon>Heteroconchia</taxon>
        <taxon>Euheterodonta</taxon>
        <taxon>Imparidentia</taxon>
        <taxon>Neoheterodontei</taxon>
        <taxon>Myida</taxon>
        <taxon>Myoidea</taxon>
        <taxon>Myidae</taxon>
        <taxon>Mya</taxon>
    </lineage>
</organism>
<keyword evidence="1" id="KW-0812">Transmembrane</keyword>
<dbReference type="EMBL" id="CP111016">
    <property type="protein sequence ID" value="WAR05750.1"/>
    <property type="molecule type" value="Genomic_DNA"/>
</dbReference>
<keyword evidence="1" id="KW-0472">Membrane</keyword>
<protein>
    <recommendedName>
        <fullName evidence="4">Ig-like domain-containing protein</fullName>
    </recommendedName>
</protein>
<name>A0ABY7E6T1_MYAAR</name>
<feature type="transmembrane region" description="Helical" evidence="1">
    <location>
        <begin position="12"/>
        <end position="29"/>
    </location>
</feature>
<evidence type="ECO:0000313" key="3">
    <source>
        <dbReference type="Proteomes" id="UP001164746"/>
    </source>
</evidence>
<keyword evidence="3" id="KW-1185">Reference proteome</keyword>
<feature type="transmembrane region" description="Helical" evidence="1">
    <location>
        <begin position="611"/>
        <end position="632"/>
    </location>
</feature>
<proteinExistence type="predicted"/>